<proteinExistence type="predicted"/>
<comment type="caution">
    <text evidence="3">The sequence shown here is derived from an EMBL/GenBank/DDBJ whole genome shotgun (WGS) entry which is preliminary data.</text>
</comment>
<sequence>MAIPQYETLMLPFLKAIEGKILDRKSVISKLSDDFKLTDEERKERYQKSNQNIFSDRVSWAATYLKKAGLIESPQRACYEITQTGMDVLKQKPSEVNDDFLFKFPQFRNFKKQPKKLDESQKEVCPKTETVGRTSSTPEERLEYAYKEMIDSLAQEIIETIKRCPPEFFEHLVIDLLLKMGYGGSRKDAGQSIGRTGDGGIDGIIKEDKLGLDVIYIQAKRWESQVPVSASRDFLGALTIKKAKKGVLITTSTFPKTSHSDVAGLENKVVLIDGNMLAELMIEHNVGVSIQSVYEVKKIDNDYFSED</sequence>
<evidence type="ECO:0000259" key="2">
    <source>
        <dbReference type="Pfam" id="PF14338"/>
    </source>
</evidence>
<evidence type="ECO:0000313" key="3">
    <source>
        <dbReference type="EMBL" id="KWT84133.1"/>
    </source>
</evidence>
<dbReference type="Gene3D" id="3.40.1350.10">
    <property type="match status" value="1"/>
</dbReference>
<reference evidence="3 4" key="1">
    <citation type="submission" date="2015-11" db="EMBL/GenBank/DDBJ databases">
        <authorList>
            <person name="Lin W."/>
        </authorList>
    </citation>
    <scope>NUCLEOTIDE SEQUENCE [LARGE SCALE GENOMIC DNA]</scope>
    <source>
        <strain evidence="3 4">HCH-1</strain>
    </source>
</reference>
<dbReference type="InterPro" id="IPR011856">
    <property type="entry name" value="tRNA_endonuc-like_dom_sf"/>
</dbReference>
<keyword evidence="3" id="KW-0540">Nuclease</keyword>
<evidence type="ECO:0000259" key="1">
    <source>
        <dbReference type="Pfam" id="PF04471"/>
    </source>
</evidence>
<dbReference type="EMBL" id="LNQR01000070">
    <property type="protein sequence ID" value="KWT84133.1"/>
    <property type="molecule type" value="Genomic_DNA"/>
</dbReference>
<name>A0ABR5SED6_9BACT</name>
<dbReference type="Proteomes" id="UP000060487">
    <property type="component" value="Unassembled WGS sequence"/>
</dbReference>
<dbReference type="PANTHER" id="PTHR30015">
    <property type="entry name" value="MRR RESTRICTION SYSTEM PROTEIN"/>
    <property type="match status" value="1"/>
</dbReference>
<dbReference type="InterPro" id="IPR011335">
    <property type="entry name" value="Restrct_endonuc-II-like"/>
</dbReference>
<dbReference type="Pfam" id="PF14338">
    <property type="entry name" value="Mrr_N"/>
    <property type="match status" value="1"/>
</dbReference>
<dbReference type="PANTHER" id="PTHR30015:SF7">
    <property type="entry name" value="TYPE IV METHYL-DIRECTED RESTRICTION ENZYME ECOKMRR"/>
    <property type="match status" value="1"/>
</dbReference>
<evidence type="ECO:0000313" key="4">
    <source>
        <dbReference type="Proteomes" id="UP000060487"/>
    </source>
</evidence>
<feature type="domain" description="Restriction system protein Mrr-like N-terminal" evidence="2">
    <location>
        <begin position="6"/>
        <end position="90"/>
    </location>
</feature>
<dbReference type="InterPro" id="IPR025745">
    <property type="entry name" value="Mrr-like_N_dom"/>
</dbReference>
<protein>
    <submittedName>
        <fullName evidence="3">Restriction endonuclease</fullName>
    </submittedName>
</protein>
<keyword evidence="3" id="KW-0378">Hydrolase</keyword>
<dbReference type="RefSeq" id="WP_085052664.1">
    <property type="nucleotide sequence ID" value="NZ_LNQR01000070.1"/>
</dbReference>
<dbReference type="SUPFAM" id="SSF52980">
    <property type="entry name" value="Restriction endonuclease-like"/>
    <property type="match status" value="1"/>
</dbReference>
<gene>
    <name evidence="3" type="ORF">ASN18_2061</name>
</gene>
<keyword evidence="4" id="KW-1185">Reference proteome</keyword>
<organism evidence="3 4">
    <name type="scientific">Candidatus Magnetominusculus xianensis</name>
    <dbReference type="NCBI Taxonomy" id="1748249"/>
    <lineage>
        <taxon>Bacteria</taxon>
        <taxon>Pseudomonadati</taxon>
        <taxon>Nitrospirota</taxon>
        <taxon>Nitrospiria</taxon>
        <taxon>Nitrospirales</taxon>
        <taxon>Nitrospiraceae</taxon>
        <taxon>Candidatus Magnetominusculus</taxon>
    </lineage>
</organism>
<dbReference type="Pfam" id="PF04471">
    <property type="entry name" value="Mrr_cat"/>
    <property type="match status" value="1"/>
</dbReference>
<keyword evidence="3" id="KW-0255">Endonuclease</keyword>
<dbReference type="InterPro" id="IPR007560">
    <property type="entry name" value="Restrct_endonuc_IV_Mrr"/>
</dbReference>
<accession>A0ABR5SED6</accession>
<feature type="domain" description="Restriction endonuclease type IV Mrr" evidence="1">
    <location>
        <begin position="161"/>
        <end position="281"/>
    </location>
</feature>
<dbReference type="GO" id="GO:0004519">
    <property type="term" value="F:endonuclease activity"/>
    <property type="evidence" value="ECO:0007669"/>
    <property type="project" value="UniProtKB-KW"/>
</dbReference>
<dbReference type="InterPro" id="IPR052906">
    <property type="entry name" value="Type_IV_Methyl-Rstrct_Enzyme"/>
</dbReference>